<accession>A0A7K3W1X4</accession>
<dbReference type="EMBL" id="JAAGWF010000012">
    <property type="protein sequence ID" value="NEK58782.1"/>
    <property type="molecule type" value="Genomic_DNA"/>
</dbReference>
<comment type="caution">
    <text evidence="2">The sequence shown here is derived from an EMBL/GenBank/DDBJ whole genome shotgun (WGS) entry which is preliminary data.</text>
</comment>
<reference evidence="2 3" key="1">
    <citation type="submission" date="2020-02" db="EMBL/GenBank/DDBJ databases">
        <title>Geodermatophilus sabuli CPCC 205279 I12A-02694.</title>
        <authorList>
            <person name="Jiang Z."/>
        </authorList>
    </citation>
    <scope>NUCLEOTIDE SEQUENCE [LARGE SCALE GENOMIC DNA]</scope>
    <source>
        <strain evidence="2 3">I12A-02694</strain>
    </source>
</reference>
<gene>
    <name evidence="2" type="ORF">GCU56_12975</name>
</gene>
<name>A0A7K3W1X4_9ACTN</name>
<evidence type="ECO:0000256" key="1">
    <source>
        <dbReference type="SAM" id="MobiDB-lite"/>
    </source>
</evidence>
<sequence>MTLPTATVPARTADAGARPAPVHRHPGCYWDVTRAAWVRWTPMPLPRPSQD</sequence>
<evidence type="ECO:0000313" key="3">
    <source>
        <dbReference type="Proteomes" id="UP000470246"/>
    </source>
</evidence>
<organism evidence="2 3">
    <name type="scientific">Geodermatophilus sabuli</name>
    <dbReference type="NCBI Taxonomy" id="1564158"/>
    <lineage>
        <taxon>Bacteria</taxon>
        <taxon>Bacillati</taxon>
        <taxon>Actinomycetota</taxon>
        <taxon>Actinomycetes</taxon>
        <taxon>Geodermatophilales</taxon>
        <taxon>Geodermatophilaceae</taxon>
        <taxon>Geodermatophilus</taxon>
    </lineage>
</organism>
<evidence type="ECO:0000313" key="2">
    <source>
        <dbReference type="EMBL" id="NEK58782.1"/>
    </source>
</evidence>
<dbReference type="AlphaFoldDB" id="A0A7K3W1X4"/>
<proteinExistence type="predicted"/>
<feature type="region of interest" description="Disordered" evidence="1">
    <location>
        <begin position="1"/>
        <end position="25"/>
    </location>
</feature>
<keyword evidence="3" id="KW-1185">Reference proteome</keyword>
<dbReference type="Proteomes" id="UP000470246">
    <property type="component" value="Unassembled WGS sequence"/>
</dbReference>
<protein>
    <submittedName>
        <fullName evidence="2">Uncharacterized protein</fullName>
    </submittedName>
</protein>
<dbReference type="RefSeq" id="WP_163482154.1">
    <property type="nucleotide sequence ID" value="NZ_JAAGWF010000012.1"/>
</dbReference>